<proteinExistence type="predicted"/>
<dbReference type="Pfam" id="PF21986">
    <property type="entry name" value="AH_C"/>
    <property type="match status" value="1"/>
</dbReference>
<dbReference type="InterPro" id="IPR023631">
    <property type="entry name" value="Amidase_dom"/>
</dbReference>
<reference evidence="3 4" key="1">
    <citation type="submission" date="2020-06" db="EMBL/GenBank/DDBJ databases">
        <title>Draft genome of Uliginosibacterium sp. IMCC34675.</title>
        <authorList>
            <person name="Song J."/>
        </authorList>
    </citation>
    <scope>NUCLEOTIDE SEQUENCE [LARGE SCALE GENOMIC DNA]</scope>
    <source>
        <strain evidence="3 4">IMCC34675</strain>
    </source>
</reference>
<dbReference type="Proteomes" id="UP000778523">
    <property type="component" value="Unassembled WGS sequence"/>
</dbReference>
<accession>A0ABX2IR59</accession>
<evidence type="ECO:0000313" key="3">
    <source>
        <dbReference type="EMBL" id="NSL56485.1"/>
    </source>
</evidence>
<dbReference type="NCBIfam" id="TIGR02713">
    <property type="entry name" value="allophanate_hyd"/>
    <property type="match status" value="1"/>
</dbReference>
<dbReference type="Gene3D" id="3.10.490.10">
    <property type="entry name" value="Gamma-glutamyl cyclotransferase-like"/>
    <property type="match status" value="1"/>
</dbReference>
<feature type="domain" description="Amidase" evidence="1">
    <location>
        <begin position="39"/>
        <end position="438"/>
    </location>
</feature>
<dbReference type="EMBL" id="JABCSC020000004">
    <property type="protein sequence ID" value="NSL56485.1"/>
    <property type="molecule type" value="Genomic_DNA"/>
</dbReference>
<sequence length="606" mass="63797">MTDSTLSSGRDLSITALQRDYASGALTPLQLLNALQPLLAASNPAAWIYRLDAPALQQRAQELEALGPGPQRPLYGIPFAVKDNIDVAGLPTTAACPAFSYIAEAHATVVQRLLDAGAILIGKTNLDQFATGLVGTRSPYGTPSSTFSAEHISGGSSSGSAVVVSEGCVSFALGTDTAGSGRVPAAFNNIVGAKPTRGWLPTTGVVPACRSLDCVSVFAISAGEAWQVLCVAGGADPADPWSRHAQAAGLPARPRIGVLRAEEREFFGDAQAAAHYADMLEKLATLGELVEFDFAPFAATAALLYDGPWVAERLEATKGLLQNRPESLDPTVLTVIARGLEFDAAQAMQAQTRLQALRQQIAPVWRSLDLLALPSAPTQHRIAAVQADPVRLNSQLGHYTNFTNLLDLCAVAVPGPLRPDGLPAGVTLLAPAWHDAALARLADTLHRSSDCRVGHTRHALPPPGARMEWPATPEAPWIRLAVIGAHLSGMPLNHELTERAARFVRACHTAPAYRLYALPGSVPPKPGLQAVSSGGVAIVVEVWELTPAAFGDFVARIPAPLGIGSLILDNGETLKGFLCEHTALTEAEDISPFGGWRAYIAHRSAV</sequence>
<dbReference type="PANTHER" id="PTHR11895:SF169">
    <property type="entry name" value="GLUTAMYL-TRNA(GLN) AMIDOTRANSFERASE"/>
    <property type="match status" value="1"/>
</dbReference>
<name>A0ABX2IR59_9RHOO</name>
<dbReference type="SUPFAM" id="SSF75304">
    <property type="entry name" value="Amidase signature (AS) enzymes"/>
    <property type="match status" value="1"/>
</dbReference>
<dbReference type="RefSeq" id="WP_170022813.1">
    <property type="nucleotide sequence ID" value="NZ_JABCSC020000004.1"/>
</dbReference>
<organism evidence="3 4">
    <name type="scientific">Uliginosibacterium aquaticum</name>
    <dbReference type="NCBI Taxonomy" id="2731212"/>
    <lineage>
        <taxon>Bacteria</taxon>
        <taxon>Pseudomonadati</taxon>
        <taxon>Pseudomonadota</taxon>
        <taxon>Betaproteobacteria</taxon>
        <taxon>Rhodocyclales</taxon>
        <taxon>Zoogloeaceae</taxon>
        <taxon>Uliginosibacterium</taxon>
    </lineage>
</organism>
<keyword evidence="4" id="KW-1185">Reference proteome</keyword>
<evidence type="ECO:0000313" key="4">
    <source>
        <dbReference type="Proteomes" id="UP000778523"/>
    </source>
</evidence>
<evidence type="ECO:0000259" key="2">
    <source>
        <dbReference type="Pfam" id="PF21986"/>
    </source>
</evidence>
<gene>
    <name evidence="3" type="primary">atzF</name>
    <name evidence="3" type="ORF">HJ583_015740</name>
</gene>
<protein>
    <submittedName>
        <fullName evidence="3">Allophanate hydrolase</fullName>
        <ecNumber evidence="3">3.5.1.54</ecNumber>
    </submittedName>
</protein>
<feature type="domain" description="Allophanate hydrolase C-terminal" evidence="2">
    <location>
        <begin position="478"/>
        <end position="601"/>
    </location>
</feature>
<dbReference type="Gene3D" id="1.20.58.1700">
    <property type="match status" value="1"/>
</dbReference>
<dbReference type="PANTHER" id="PTHR11895">
    <property type="entry name" value="TRANSAMIDASE"/>
    <property type="match status" value="1"/>
</dbReference>
<dbReference type="EC" id="3.5.1.54" evidence="3"/>
<evidence type="ECO:0000259" key="1">
    <source>
        <dbReference type="Pfam" id="PF01425"/>
    </source>
</evidence>
<dbReference type="Pfam" id="PF01425">
    <property type="entry name" value="Amidase"/>
    <property type="match status" value="1"/>
</dbReference>
<comment type="caution">
    <text evidence="3">The sequence shown here is derived from an EMBL/GenBank/DDBJ whole genome shotgun (WGS) entry which is preliminary data.</text>
</comment>
<dbReference type="InterPro" id="IPR000120">
    <property type="entry name" value="Amidase"/>
</dbReference>
<dbReference type="InterPro" id="IPR014085">
    <property type="entry name" value="Allophanate_hydrolase"/>
</dbReference>
<dbReference type="InterPro" id="IPR036928">
    <property type="entry name" value="AS_sf"/>
</dbReference>
<dbReference type="NCBIfam" id="NF006043">
    <property type="entry name" value="PRK08186.1"/>
    <property type="match status" value="1"/>
</dbReference>
<dbReference type="GO" id="GO:0004039">
    <property type="term" value="F:allophanate hydrolase activity"/>
    <property type="evidence" value="ECO:0007669"/>
    <property type="project" value="UniProtKB-EC"/>
</dbReference>
<keyword evidence="3" id="KW-0378">Hydrolase</keyword>
<dbReference type="InterPro" id="IPR053844">
    <property type="entry name" value="AH_C"/>
</dbReference>
<dbReference type="Gene3D" id="3.90.1300.10">
    <property type="entry name" value="Amidase signature (AS) domain"/>
    <property type="match status" value="1"/>
</dbReference>